<feature type="compositionally biased region" description="Basic and acidic residues" evidence="1">
    <location>
        <begin position="155"/>
        <end position="175"/>
    </location>
</feature>
<sequence length="196" mass="21323">MNVRDRFVGAERMRGTAGPAAWLCATAPSRRPAPRVHAACVRCTWIRSRAAVLRNRAVARSQAAGPPVLRIHAALMNRSRMSIPRQNHRFALQKSSPTSDFLLPPHRFLRSTAARPVVVADTAGGGESDGGGRLRHGMPPAAKYRRPRTYWRAAAKNEGEEVADTEDKRAEERAGCHGGPGGGAEGKFDVMKKLEV</sequence>
<evidence type="ECO:0000313" key="3">
    <source>
        <dbReference type="Proteomes" id="UP000000763"/>
    </source>
</evidence>
<organism evidence="2 3">
    <name type="scientific">Oryza sativa subsp. japonica</name>
    <name type="common">Rice</name>
    <dbReference type="NCBI Taxonomy" id="39947"/>
    <lineage>
        <taxon>Eukaryota</taxon>
        <taxon>Viridiplantae</taxon>
        <taxon>Streptophyta</taxon>
        <taxon>Embryophyta</taxon>
        <taxon>Tracheophyta</taxon>
        <taxon>Spermatophyta</taxon>
        <taxon>Magnoliopsida</taxon>
        <taxon>Liliopsida</taxon>
        <taxon>Poales</taxon>
        <taxon>Poaceae</taxon>
        <taxon>BOP clade</taxon>
        <taxon>Oryzoideae</taxon>
        <taxon>Oryzeae</taxon>
        <taxon>Oryzinae</taxon>
        <taxon>Oryza</taxon>
        <taxon>Oryza sativa</taxon>
    </lineage>
</organism>
<name>Q60E94_ORYSJ</name>
<accession>Q60E94</accession>
<feature type="compositionally biased region" description="Basic and acidic residues" evidence="1">
    <location>
        <begin position="186"/>
        <end position="196"/>
    </location>
</feature>
<evidence type="ECO:0000256" key="1">
    <source>
        <dbReference type="SAM" id="MobiDB-lite"/>
    </source>
</evidence>
<dbReference type="Proteomes" id="UP000000763">
    <property type="component" value="Chromosome 5"/>
</dbReference>
<dbReference type="EMBL" id="AC135917">
    <property type="protein sequence ID" value="AAU90254.1"/>
    <property type="molecule type" value="Genomic_DNA"/>
</dbReference>
<gene>
    <name evidence="2" type="primary">OSJNBb0048K05.12</name>
</gene>
<evidence type="ECO:0000313" key="2">
    <source>
        <dbReference type="EMBL" id="AAU90254.1"/>
    </source>
</evidence>
<feature type="compositionally biased region" description="Gly residues" evidence="1">
    <location>
        <begin position="176"/>
        <end position="185"/>
    </location>
</feature>
<dbReference type="AlphaFoldDB" id="Q60E94"/>
<reference evidence="3" key="2">
    <citation type="journal article" date="2008" name="Nucleic Acids Res.">
        <title>The rice annotation project database (RAP-DB): 2008 update.</title>
        <authorList>
            <consortium name="The rice annotation project (RAP)"/>
        </authorList>
    </citation>
    <scope>GENOME REANNOTATION</scope>
    <source>
        <strain evidence="3">cv. Nipponbare</strain>
    </source>
</reference>
<feature type="region of interest" description="Disordered" evidence="1">
    <location>
        <begin position="155"/>
        <end position="196"/>
    </location>
</feature>
<protein>
    <submittedName>
        <fullName evidence="2">Uncharacterized protein</fullName>
    </submittedName>
</protein>
<proteinExistence type="predicted"/>
<reference evidence="3" key="1">
    <citation type="journal article" date="2005" name="Nature">
        <title>The map-based sequence of the rice genome.</title>
        <authorList>
            <consortium name="International rice genome sequencing project (IRGSP)"/>
            <person name="Matsumoto T."/>
            <person name="Wu J."/>
            <person name="Kanamori H."/>
            <person name="Katayose Y."/>
            <person name="Fujisawa M."/>
            <person name="Namiki N."/>
            <person name="Mizuno H."/>
            <person name="Yamamoto K."/>
            <person name="Antonio B.A."/>
            <person name="Baba T."/>
            <person name="Sakata K."/>
            <person name="Nagamura Y."/>
            <person name="Aoki H."/>
            <person name="Arikawa K."/>
            <person name="Arita K."/>
            <person name="Bito T."/>
            <person name="Chiden Y."/>
            <person name="Fujitsuka N."/>
            <person name="Fukunaka R."/>
            <person name="Hamada M."/>
            <person name="Harada C."/>
            <person name="Hayashi A."/>
            <person name="Hijishita S."/>
            <person name="Honda M."/>
            <person name="Hosokawa S."/>
            <person name="Ichikawa Y."/>
            <person name="Idonuma A."/>
            <person name="Iijima M."/>
            <person name="Ikeda M."/>
            <person name="Ikeno M."/>
            <person name="Ito K."/>
            <person name="Ito S."/>
            <person name="Ito T."/>
            <person name="Ito Y."/>
            <person name="Ito Y."/>
            <person name="Iwabuchi A."/>
            <person name="Kamiya K."/>
            <person name="Karasawa W."/>
            <person name="Kurita K."/>
            <person name="Katagiri S."/>
            <person name="Kikuta A."/>
            <person name="Kobayashi H."/>
            <person name="Kobayashi N."/>
            <person name="Machita K."/>
            <person name="Maehara T."/>
            <person name="Masukawa M."/>
            <person name="Mizubayashi T."/>
            <person name="Mukai Y."/>
            <person name="Nagasaki H."/>
            <person name="Nagata Y."/>
            <person name="Naito S."/>
            <person name="Nakashima M."/>
            <person name="Nakama Y."/>
            <person name="Nakamichi Y."/>
            <person name="Nakamura M."/>
            <person name="Meguro A."/>
            <person name="Negishi M."/>
            <person name="Ohta I."/>
            <person name="Ohta T."/>
            <person name="Okamoto M."/>
            <person name="Ono N."/>
            <person name="Saji S."/>
            <person name="Sakaguchi M."/>
            <person name="Sakai K."/>
            <person name="Shibata M."/>
            <person name="Shimokawa T."/>
            <person name="Song J."/>
            <person name="Takazaki Y."/>
            <person name="Terasawa K."/>
            <person name="Tsugane M."/>
            <person name="Tsuji K."/>
            <person name="Ueda S."/>
            <person name="Waki K."/>
            <person name="Yamagata H."/>
            <person name="Yamamoto M."/>
            <person name="Yamamoto S."/>
            <person name="Yamane H."/>
            <person name="Yoshiki S."/>
            <person name="Yoshihara R."/>
            <person name="Yukawa K."/>
            <person name="Zhong H."/>
            <person name="Yano M."/>
            <person name="Yuan Q."/>
            <person name="Ouyang S."/>
            <person name="Liu J."/>
            <person name="Jones K.M."/>
            <person name="Gansberger K."/>
            <person name="Moffat K."/>
            <person name="Hill J."/>
            <person name="Bera J."/>
            <person name="Fadrosh D."/>
            <person name="Jin S."/>
            <person name="Johri S."/>
            <person name="Kim M."/>
            <person name="Overton L."/>
            <person name="Reardon M."/>
            <person name="Tsitrin T."/>
            <person name="Vuong H."/>
            <person name="Weaver B."/>
            <person name="Ciecko A."/>
            <person name="Tallon L."/>
            <person name="Jackson J."/>
            <person name="Pai G."/>
            <person name="Aken S.V."/>
            <person name="Utterback T."/>
            <person name="Reidmuller S."/>
            <person name="Feldblyum T."/>
            <person name="Hsiao J."/>
            <person name="Zismann V."/>
            <person name="Iobst S."/>
            <person name="de Vazeille A.R."/>
            <person name="Buell C.R."/>
            <person name="Ying K."/>
            <person name="Li Y."/>
            <person name="Lu T."/>
            <person name="Huang Y."/>
            <person name="Zhao Q."/>
            <person name="Feng Q."/>
            <person name="Zhang L."/>
            <person name="Zhu J."/>
            <person name="Weng Q."/>
            <person name="Mu J."/>
            <person name="Lu Y."/>
            <person name="Fan D."/>
            <person name="Liu Y."/>
            <person name="Guan J."/>
            <person name="Zhang Y."/>
            <person name="Yu S."/>
            <person name="Liu X."/>
            <person name="Zhang Y."/>
            <person name="Hong G."/>
            <person name="Han B."/>
            <person name="Choisne N."/>
            <person name="Demange N."/>
            <person name="Orjeda G."/>
            <person name="Samain S."/>
            <person name="Cattolico L."/>
            <person name="Pelletier E."/>
            <person name="Couloux A."/>
            <person name="Segurens B."/>
            <person name="Wincker P."/>
            <person name="D'Hont A."/>
            <person name="Scarpelli C."/>
            <person name="Weissenbach J."/>
            <person name="Salanoubat M."/>
            <person name="Quetier F."/>
            <person name="Yu Y."/>
            <person name="Kim H.R."/>
            <person name="Rambo T."/>
            <person name="Currie J."/>
            <person name="Collura K."/>
            <person name="Luo M."/>
            <person name="Yang T."/>
            <person name="Ammiraju J.S.S."/>
            <person name="Engler F."/>
            <person name="Soderlund C."/>
            <person name="Wing R.A."/>
            <person name="Palmer L.E."/>
            <person name="de la Bastide M."/>
            <person name="Spiegel L."/>
            <person name="Nascimento L."/>
            <person name="Zutavern T."/>
            <person name="O'Shaughnessy A."/>
            <person name="Dike S."/>
            <person name="Dedhia N."/>
            <person name="Preston R."/>
            <person name="Balija V."/>
            <person name="McCombie W.R."/>
            <person name="Chow T."/>
            <person name="Chen H."/>
            <person name="Chung M."/>
            <person name="Chen C."/>
            <person name="Shaw J."/>
            <person name="Wu H."/>
            <person name="Hsiao K."/>
            <person name="Chao Y."/>
            <person name="Chu M."/>
            <person name="Cheng C."/>
            <person name="Hour A."/>
            <person name="Lee P."/>
            <person name="Lin S."/>
            <person name="Lin Y."/>
            <person name="Liou J."/>
            <person name="Liu S."/>
            <person name="Hsing Y."/>
            <person name="Raghuvanshi S."/>
            <person name="Mohanty A."/>
            <person name="Bharti A.K."/>
            <person name="Gaur A."/>
            <person name="Gupta V."/>
            <person name="Kumar D."/>
            <person name="Ravi V."/>
            <person name="Vij S."/>
            <person name="Kapur A."/>
            <person name="Khurana P."/>
            <person name="Khurana P."/>
            <person name="Khurana J.P."/>
            <person name="Tyagi A.K."/>
            <person name="Gaikwad K."/>
            <person name="Singh A."/>
            <person name="Dalal V."/>
            <person name="Srivastava S."/>
            <person name="Dixit A."/>
            <person name="Pal A.K."/>
            <person name="Ghazi I.A."/>
            <person name="Yadav M."/>
            <person name="Pandit A."/>
            <person name="Bhargava A."/>
            <person name="Sureshbabu K."/>
            <person name="Batra K."/>
            <person name="Sharma T.R."/>
            <person name="Mohapatra T."/>
            <person name="Singh N.K."/>
            <person name="Messing J."/>
            <person name="Nelson A.B."/>
            <person name="Fuks G."/>
            <person name="Kavchok S."/>
            <person name="Keizer G."/>
            <person name="Linton E."/>
            <person name="Llaca V."/>
            <person name="Song R."/>
            <person name="Tanyolac B."/>
            <person name="Young S."/>
            <person name="Ho-Il K."/>
            <person name="Hahn J.H."/>
            <person name="Sangsakoo G."/>
            <person name="Vanavichit A."/>
            <person name="de Mattos Luiz.A.T."/>
            <person name="Zimmer P.D."/>
            <person name="Malone G."/>
            <person name="Dellagostin O."/>
            <person name="de Oliveira A.C."/>
            <person name="Bevan M."/>
            <person name="Bancroft I."/>
            <person name="Minx P."/>
            <person name="Cordum H."/>
            <person name="Wilson R."/>
            <person name="Cheng Z."/>
            <person name="Jin W."/>
            <person name="Jiang J."/>
            <person name="Leong S.A."/>
            <person name="Iwama H."/>
            <person name="Gojobori T."/>
            <person name="Itoh T."/>
            <person name="Niimura Y."/>
            <person name="Fujii Y."/>
            <person name="Habara T."/>
            <person name="Sakai H."/>
            <person name="Sato Y."/>
            <person name="Wilson G."/>
            <person name="Kumar K."/>
            <person name="McCouch S."/>
            <person name="Juretic N."/>
            <person name="Hoen D."/>
            <person name="Wright S."/>
            <person name="Bruskiewich R."/>
            <person name="Bureau T."/>
            <person name="Miyao A."/>
            <person name="Hirochika H."/>
            <person name="Nishikawa T."/>
            <person name="Kadowaki K."/>
            <person name="Sugiura M."/>
            <person name="Burr B."/>
            <person name="Sasaki T."/>
        </authorList>
    </citation>
    <scope>NUCLEOTIDE SEQUENCE [LARGE SCALE GENOMIC DNA]</scope>
    <source>
        <strain evidence="3">cv. Nipponbare</strain>
    </source>
</reference>